<feature type="region of interest" description="Disordered" evidence="1">
    <location>
        <begin position="110"/>
        <end position="186"/>
    </location>
</feature>
<reference evidence="3" key="1">
    <citation type="journal article" date="2013" name="Nature">
        <title>Pan genome of the phytoplankton Emiliania underpins its global distribution.</title>
        <authorList>
            <person name="Read B.A."/>
            <person name="Kegel J."/>
            <person name="Klute M.J."/>
            <person name="Kuo A."/>
            <person name="Lefebvre S.C."/>
            <person name="Maumus F."/>
            <person name="Mayer C."/>
            <person name="Miller J."/>
            <person name="Monier A."/>
            <person name="Salamov A."/>
            <person name="Young J."/>
            <person name="Aguilar M."/>
            <person name="Claverie J.M."/>
            <person name="Frickenhaus S."/>
            <person name="Gonzalez K."/>
            <person name="Herman E.K."/>
            <person name="Lin Y.C."/>
            <person name="Napier J."/>
            <person name="Ogata H."/>
            <person name="Sarno A.F."/>
            <person name="Shmutz J."/>
            <person name="Schroeder D."/>
            <person name="de Vargas C."/>
            <person name="Verret F."/>
            <person name="von Dassow P."/>
            <person name="Valentin K."/>
            <person name="Van de Peer Y."/>
            <person name="Wheeler G."/>
            <person name="Dacks J.B."/>
            <person name="Delwiche C.F."/>
            <person name="Dyhrman S.T."/>
            <person name="Glockner G."/>
            <person name="John U."/>
            <person name="Richards T."/>
            <person name="Worden A.Z."/>
            <person name="Zhang X."/>
            <person name="Grigoriev I.V."/>
            <person name="Allen A.E."/>
            <person name="Bidle K."/>
            <person name="Borodovsky M."/>
            <person name="Bowler C."/>
            <person name="Brownlee C."/>
            <person name="Cock J.M."/>
            <person name="Elias M."/>
            <person name="Gladyshev V.N."/>
            <person name="Groth M."/>
            <person name="Guda C."/>
            <person name="Hadaegh A."/>
            <person name="Iglesias-Rodriguez M.D."/>
            <person name="Jenkins J."/>
            <person name="Jones B.M."/>
            <person name="Lawson T."/>
            <person name="Leese F."/>
            <person name="Lindquist E."/>
            <person name="Lobanov A."/>
            <person name="Lomsadze A."/>
            <person name="Malik S.B."/>
            <person name="Marsh M.E."/>
            <person name="Mackinder L."/>
            <person name="Mock T."/>
            <person name="Mueller-Roeber B."/>
            <person name="Pagarete A."/>
            <person name="Parker M."/>
            <person name="Probert I."/>
            <person name="Quesneville H."/>
            <person name="Raines C."/>
            <person name="Rensing S.A."/>
            <person name="Riano-Pachon D.M."/>
            <person name="Richier S."/>
            <person name="Rokitta S."/>
            <person name="Shiraiwa Y."/>
            <person name="Soanes D.M."/>
            <person name="van der Giezen M."/>
            <person name="Wahlund T.M."/>
            <person name="Williams B."/>
            <person name="Wilson W."/>
            <person name="Wolfe G."/>
            <person name="Wurch L.L."/>
        </authorList>
    </citation>
    <scope>NUCLEOTIDE SEQUENCE</scope>
</reference>
<dbReference type="GeneID" id="17271228"/>
<protein>
    <submittedName>
        <fullName evidence="2">Uncharacterized protein</fullName>
    </submittedName>
</protein>
<evidence type="ECO:0000256" key="1">
    <source>
        <dbReference type="SAM" id="MobiDB-lite"/>
    </source>
</evidence>
<dbReference type="RefSeq" id="XP_005778112.1">
    <property type="nucleotide sequence ID" value="XM_005778055.1"/>
</dbReference>
<organism evidence="2 3">
    <name type="scientific">Emiliania huxleyi (strain CCMP1516)</name>
    <dbReference type="NCBI Taxonomy" id="280463"/>
    <lineage>
        <taxon>Eukaryota</taxon>
        <taxon>Haptista</taxon>
        <taxon>Haptophyta</taxon>
        <taxon>Prymnesiophyceae</taxon>
        <taxon>Isochrysidales</taxon>
        <taxon>Noelaerhabdaceae</taxon>
        <taxon>Emiliania</taxon>
    </lineage>
</organism>
<name>A0A0D3JQ98_EMIH1</name>
<feature type="compositionally biased region" description="Low complexity" evidence="1">
    <location>
        <begin position="142"/>
        <end position="168"/>
    </location>
</feature>
<sequence>MLVQILALSFSFTPTPPAKSGAAAVHSRRSAFSLGTSLGLAPLLFSSRALAACDIEPECSSPNLGAPRWSKAGQQAARALADVRLKEESIAKAAADKKAAEEEAARQKAAAEAAAAAAEKTKKEEELAAAAAAKAKAKEAKAAPPKAAAPKAATPAPSKPAAKAAPAPKGGGGECTKLITGREVCK</sequence>
<dbReference type="EnsemblProtists" id="EOD25683">
    <property type="protein sequence ID" value="EOD25683"/>
    <property type="gene ID" value="EMIHUDRAFT_100641"/>
</dbReference>
<dbReference type="HOGENOM" id="CLU_1457064_0_0_1"/>
<evidence type="ECO:0000313" key="3">
    <source>
        <dbReference type="Proteomes" id="UP000013827"/>
    </source>
</evidence>
<dbReference type="AlphaFoldDB" id="A0A0D3JQ98"/>
<keyword evidence="3" id="KW-1185">Reference proteome</keyword>
<dbReference type="PaxDb" id="2903-EOD25683"/>
<dbReference type="Proteomes" id="UP000013827">
    <property type="component" value="Unassembled WGS sequence"/>
</dbReference>
<reference evidence="2" key="2">
    <citation type="submission" date="2024-10" db="UniProtKB">
        <authorList>
            <consortium name="EnsemblProtists"/>
        </authorList>
    </citation>
    <scope>IDENTIFICATION</scope>
</reference>
<proteinExistence type="predicted"/>
<accession>A0A0D3JQ98</accession>
<dbReference type="KEGG" id="ehx:EMIHUDRAFT_100641"/>
<evidence type="ECO:0000313" key="2">
    <source>
        <dbReference type="EnsemblProtists" id="EOD25683"/>
    </source>
</evidence>